<dbReference type="PANTHER" id="PTHR31302:SF0">
    <property type="entry name" value="TRANSMEMBRANE PROTEIN WITH METALLOPHOSPHOESTERASE DOMAIN"/>
    <property type="match status" value="1"/>
</dbReference>
<organism evidence="4 5">
    <name type="scientific">Luteimonas viscosa</name>
    <dbReference type="NCBI Taxonomy" id="1132694"/>
    <lineage>
        <taxon>Bacteria</taxon>
        <taxon>Pseudomonadati</taxon>
        <taxon>Pseudomonadota</taxon>
        <taxon>Gammaproteobacteria</taxon>
        <taxon>Lysobacterales</taxon>
        <taxon>Lysobacteraceae</taxon>
        <taxon>Luteimonas</taxon>
    </lineage>
</organism>
<keyword evidence="2" id="KW-0812">Transmembrane</keyword>
<feature type="compositionally biased region" description="Low complexity" evidence="1">
    <location>
        <begin position="11"/>
        <end position="27"/>
    </location>
</feature>
<comment type="caution">
    <text evidence="4">The sequence shown here is derived from an EMBL/GenBank/DDBJ whole genome shotgun (WGS) entry which is preliminary data.</text>
</comment>
<dbReference type="Proteomes" id="UP000324973">
    <property type="component" value="Unassembled WGS sequence"/>
</dbReference>
<sequence length="330" mass="36422">MTGRRSPRPVSAAWPRSTRSASSTRAADPAHRPARVDKLLLKQCLYHGSWLALPFIAWLLWRLRRPRHRWLAVVLLVPSLAFAWARFVEPRIIRVHETTLEGTGLKADIALVSDIHLGVYKDRAFLERVVDRINTLPVQAVAIAGDFTYEPAEHSLAAMFAPLARLRVPVYAVLGNHDQQAPGPDIDLALREALRGHGVRVIEGGIVDAGGYRWAGLGDRWAGKDDPEFLRISPSPLPTLVLAHNPDSATGLARTDATLLLAGHTHGGQIRIPWLYRRVIPSAHGFDRGEQVVRGVDGEVRVFTTAGVGEIGLPMRLFNPPTIDVLHLRP</sequence>
<dbReference type="Gene3D" id="3.60.21.10">
    <property type="match status" value="1"/>
</dbReference>
<dbReference type="SUPFAM" id="SSF56300">
    <property type="entry name" value="Metallo-dependent phosphatases"/>
    <property type="match status" value="1"/>
</dbReference>
<keyword evidence="5" id="KW-1185">Reference proteome</keyword>
<evidence type="ECO:0000313" key="4">
    <source>
        <dbReference type="EMBL" id="TYT23800.1"/>
    </source>
</evidence>
<keyword evidence="2" id="KW-1133">Transmembrane helix</keyword>
<feature type="transmembrane region" description="Helical" evidence="2">
    <location>
        <begin position="70"/>
        <end position="87"/>
    </location>
</feature>
<reference evidence="4 5" key="1">
    <citation type="submission" date="2019-08" db="EMBL/GenBank/DDBJ databases">
        <title>Luteimonas viscosus sp. nov., isolated from soil of a sunflower field.</title>
        <authorList>
            <person name="Jianli Z."/>
            <person name="Ying Z."/>
        </authorList>
    </citation>
    <scope>NUCLEOTIDE SEQUENCE [LARGE SCALE GENOMIC DNA]</scope>
    <source>
        <strain evidence="4 5">XBU10</strain>
    </source>
</reference>
<evidence type="ECO:0000256" key="2">
    <source>
        <dbReference type="SAM" id="Phobius"/>
    </source>
</evidence>
<dbReference type="OrthoDB" id="9780884at2"/>
<accession>A0A5D4XM99</accession>
<dbReference type="Pfam" id="PF00149">
    <property type="entry name" value="Metallophos"/>
    <property type="match status" value="1"/>
</dbReference>
<feature type="region of interest" description="Disordered" evidence="1">
    <location>
        <begin position="1"/>
        <end position="29"/>
    </location>
</feature>
<dbReference type="InterPro" id="IPR004843">
    <property type="entry name" value="Calcineurin-like_PHP"/>
</dbReference>
<keyword evidence="2" id="KW-0472">Membrane</keyword>
<proteinExistence type="predicted"/>
<protein>
    <recommendedName>
        <fullName evidence="3">Calcineurin-like phosphoesterase domain-containing protein</fullName>
    </recommendedName>
</protein>
<dbReference type="InterPro" id="IPR051158">
    <property type="entry name" value="Metallophosphoesterase_sf"/>
</dbReference>
<evidence type="ECO:0000256" key="1">
    <source>
        <dbReference type="SAM" id="MobiDB-lite"/>
    </source>
</evidence>
<dbReference type="AlphaFoldDB" id="A0A5D4XM99"/>
<gene>
    <name evidence="4" type="ORF">FZO89_16390</name>
</gene>
<evidence type="ECO:0000313" key="5">
    <source>
        <dbReference type="Proteomes" id="UP000324973"/>
    </source>
</evidence>
<evidence type="ECO:0000259" key="3">
    <source>
        <dbReference type="Pfam" id="PF00149"/>
    </source>
</evidence>
<dbReference type="GO" id="GO:0016787">
    <property type="term" value="F:hydrolase activity"/>
    <property type="evidence" value="ECO:0007669"/>
    <property type="project" value="InterPro"/>
</dbReference>
<feature type="domain" description="Calcineurin-like phosphoesterase" evidence="3">
    <location>
        <begin position="109"/>
        <end position="267"/>
    </location>
</feature>
<dbReference type="InterPro" id="IPR029052">
    <property type="entry name" value="Metallo-depent_PP-like"/>
</dbReference>
<dbReference type="EMBL" id="VTFT01000002">
    <property type="protein sequence ID" value="TYT23800.1"/>
    <property type="molecule type" value="Genomic_DNA"/>
</dbReference>
<dbReference type="PANTHER" id="PTHR31302">
    <property type="entry name" value="TRANSMEMBRANE PROTEIN WITH METALLOPHOSPHOESTERASE DOMAIN-RELATED"/>
    <property type="match status" value="1"/>
</dbReference>
<name>A0A5D4XM99_9GAMM</name>